<dbReference type="InterPro" id="IPR036265">
    <property type="entry name" value="HIT-like_sf"/>
</dbReference>
<dbReference type="GeneID" id="31364370"/>
<accession>D3BK13</accession>
<evidence type="ECO:0000313" key="4">
    <source>
        <dbReference type="Proteomes" id="UP000001396"/>
    </source>
</evidence>
<dbReference type="RefSeq" id="XP_020430368.1">
    <property type="nucleotide sequence ID" value="XM_020579693.1"/>
</dbReference>
<evidence type="ECO:0000256" key="1">
    <source>
        <dbReference type="PROSITE-ProRule" id="PRU00464"/>
    </source>
</evidence>
<dbReference type="SUPFAM" id="SSF54197">
    <property type="entry name" value="HIT-like"/>
    <property type="match status" value="1"/>
</dbReference>
<dbReference type="AlphaFoldDB" id="D3BK13"/>
<dbReference type="GO" id="GO:0003824">
    <property type="term" value="F:catalytic activity"/>
    <property type="evidence" value="ECO:0007669"/>
    <property type="project" value="InterPro"/>
</dbReference>
<dbReference type="Gene3D" id="3.30.428.10">
    <property type="entry name" value="HIT-like"/>
    <property type="match status" value="1"/>
</dbReference>
<evidence type="ECO:0000259" key="2">
    <source>
        <dbReference type="PROSITE" id="PS51084"/>
    </source>
</evidence>
<evidence type="ECO:0000313" key="3">
    <source>
        <dbReference type="EMBL" id="EFA78243.1"/>
    </source>
</evidence>
<feature type="domain" description="HIT" evidence="2">
    <location>
        <begin position="1"/>
        <end position="102"/>
    </location>
</feature>
<comment type="caution">
    <text evidence="3">The sequence shown here is derived from an EMBL/GenBank/DDBJ whole genome shotgun (WGS) entry which is preliminary data.</text>
</comment>
<keyword evidence="4" id="KW-1185">Reference proteome</keyword>
<organism evidence="3 4">
    <name type="scientific">Heterostelium pallidum (strain ATCC 26659 / Pp 5 / PN500)</name>
    <name type="common">Cellular slime mold</name>
    <name type="synonym">Polysphondylium pallidum</name>
    <dbReference type="NCBI Taxonomy" id="670386"/>
    <lineage>
        <taxon>Eukaryota</taxon>
        <taxon>Amoebozoa</taxon>
        <taxon>Evosea</taxon>
        <taxon>Eumycetozoa</taxon>
        <taxon>Dictyostelia</taxon>
        <taxon>Acytosteliales</taxon>
        <taxon>Acytosteliaceae</taxon>
        <taxon>Heterostelium</taxon>
    </lineage>
</organism>
<name>D3BK13_HETP5</name>
<protein>
    <recommendedName>
        <fullName evidence="2">HIT domain-containing protein</fullName>
    </recommendedName>
</protein>
<gene>
    <name evidence="3" type="ORF">PPL_08894</name>
</gene>
<dbReference type="Proteomes" id="UP000001396">
    <property type="component" value="Unassembled WGS sequence"/>
</dbReference>
<dbReference type="InParanoid" id="D3BK13"/>
<feature type="short sequence motif" description="Histidine triad motif" evidence="1">
    <location>
        <begin position="87"/>
        <end position="91"/>
    </location>
</feature>
<dbReference type="PROSITE" id="PS51084">
    <property type="entry name" value="HIT_2"/>
    <property type="match status" value="1"/>
</dbReference>
<sequence length="124" mass="14434">MLRVVILEHQYWLGRCIVSPLKHVSPFDLYEQAQQPDSLFLEIGKAIAMMTRVFRSLYGMSYPNIFQLGNLTQDNTGKPTADMKYHHVHYHILPRYEHPVTTHGQTFTDKQWGQPLNIDQSSGY</sequence>
<reference evidence="3 4" key="1">
    <citation type="journal article" date="2011" name="Genome Res.">
        <title>Phylogeny-wide analysis of social amoeba genomes highlights ancient origins for complex intercellular communication.</title>
        <authorList>
            <person name="Heidel A.J."/>
            <person name="Lawal H.M."/>
            <person name="Felder M."/>
            <person name="Schilde C."/>
            <person name="Helps N.R."/>
            <person name="Tunggal B."/>
            <person name="Rivero F."/>
            <person name="John U."/>
            <person name="Schleicher M."/>
            <person name="Eichinger L."/>
            <person name="Platzer M."/>
            <person name="Noegel A.A."/>
            <person name="Schaap P."/>
            <person name="Gloeckner G."/>
        </authorList>
    </citation>
    <scope>NUCLEOTIDE SEQUENCE [LARGE SCALE GENOMIC DNA]</scope>
    <source>
        <strain evidence="4">ATCC 26659 / Pp 5 / PN500</strain>
    </source>
</reference>
<dbReference type="EMBL" id="ADBJ01000038">
    <property type="protein sequence ID" value="EFA78243.1"/>
    <property type="molecule type" value="Genomic_DNA"/>
</dbReference>
<dbReference type="InterPro" id="IPR011146">
    <property type="entry name" value="HIT-like"/>
</dbReference>
<proteinExistence type="predicted"/>